<dbReference type="EMBL" id="VNIP01000005">
    <property type="protein sequence ID" value="KAA1183094.1"/>
    <property type="molecule type" value="Genomic_DNA"/>
</dbReference>
<dbReference type="AlphaFoldDB" id="A0A5B0W857"/>
<protein>
    <submittedName>
        <fullName evidence="2">Uncharacterized protein</fullName>
    </submittedName>
</protein>
<dbReference type="Proteomes" id="UP000323608">
    <property type="component" value="Unassembled WGS sequence"/>
</dbReference>
<gene>
    <name evidence="2" type="ORF">FP026_08330</name>
</gene>
<name>A0A5B0W857_RHITR</name>
<dbReference type="OrthoDB" id="6400575at2"/>
<accession>A0A5B0W857</accession>
<sequence length="82" mass="9175">MMADDPKDLDGSNFDPKEIERRLHGLNTRRETVDQPTTVGCWHDGKHYPEDSVILIDGASVRCMLGLWKPILTEKTPSEPGG</sequence>
<evidence type="ECO:0000313" key="2">
    <source>
        <dbReference type="EMBL" id="KAA1183094.1"/>
    </source>
</evidence>
<comment type="caution">
    <text evidence="2">The sequence shown here is derived from an EMBL/GenBank/DDBJ whole genome shotgun (WGS) entry which is preliminary data.</text>
</comment>
<proteinExistence type="predicted"/>
<feature type="region of interest" description="Disordered" evidence="1">
    <location>
        <begin position="1"/>
        <end position="31"/>
    </location>
</feature>
<organism evidence="2 3">
    <name type="scientific">Rhizobium tropici</name>
    <dbReference type="NCBI Taxonomy" id="398"/>
    <lineage>
        <taxon>Bacteria</taxon>
        <taxon>Pseudomonadati</taxon>
        <taxon>Pseudomonadota</taxon>
        <taxon>Alphaproteobacteria</taxon>
        <taxon>Hyphomicrobiales</taxon>
        <taxon>Rhizobiaceae</taxon>
        <taxon>Rhizobium/Agrobacterium group</taxon>
        <taxon>Rhizobium</taxon>
    </lineage>
</organism>
<evidence type="ECO:0000256" key="1">
    <source>
        <dbReference type="SAM" id="MobiDB-lite"/>
    </source>
</evidence>
<evidence type="ECO:0000313" key="3">
    <source>
        <dbReference type="Proteomes" id="UP000323608"/>
    </source>
</evidence>
<reference evidence="2 3" key="1">
    <citation type="submission" date="2019-07" db="EMBL/GenBank/DDBJ databases">
        <title>The Draft Genome Sequence of Rhizobium tropici SARCC-755 Associated with Superior Nodulation on Pigeonpea (Cajanus cajan (L.) Millsp.).</title>
        <authorList>
            <person name="Bopape F.L."/>
            <person name="Hassen A.I."/>
            <person name="Swanevelder Z.H."/>
            <person name="Gwata E.T."/>
        </authorList>
    </citation>
    <scope>NUCLEOTIDE SEQUENCE [LARGE SCALE GENOMIC DNA]</scope>
    <source>
        <strain evidence="2 3">SARCC-755</strain>
    </source>
</reference>